<dbReference type="AlphaFoldDB" id="A0AAE0TZI4"/>
<evidence type="ECO:0000313" key="4">
    <source>
        <dbReference type="EMBL" id="KAK3385210.1"/>
    </source>
</evidence>
<protein>
    <recommendedName>
        <fullName evidence="3">Nephrocystin 3-like N-terminal domain-containing protein</fullName>
    </recommendedName>
</protein>
<dbReference type="Gene3D" id="3.40.50.1820">
    <property type="entry name" value="alpha/beta hydrolase"/>
    <property type="match status" value="1"/>
</dbReference>
<evidence type="ECO:0000256" key="1">
    <source>
        <dbReference type="ARBA" id="ARBA00022737"/>
    </source>
</evidence>
<dbReference type="PANTHER" id="PTHR10039">
    <property type="entry name" value="AMELOGENIN"/>
    <property type="match status" value="1"/>
</dbReference>
<dbReference type="SUPFAM" id="SSF53474">
    <property type="entry name" value="alpha/beta-Hydrolases"/>
    <property type="match status" value="1"/>
</dbReference>
<name>A0AAE0TZI4_9PEZI</name>
<dbReference type="InterPro" id="IPR029058">
    <property type="entry name" value="AB_hydrolase_fold"/>
</dbReference>
<keyword evidence="1" id="KW-0677">Repeat</keyword>
<dbReference type="Pfam" id="PF24883">
    <property type="entry name" value="NPHP3_N"/>
    <property type="match status" value="1"/>
</dbReference>
<reference evidence="4" key="1">
    <citation type="journal article" date="2023" name="Mol. Phylogenet. Evol.">
        <title>Genome-scale phylogeny and comparative genomics of the fungal order Sordariales.</title>
        <authorList>
            <person name="Hensen N."/>
            <person name="Bonometti L."/>
            <person name="Westerberg I."/>
            <person name="Brannstrom I.O."/>
            <person name="Guillou S."/>
            <person name="Cros-Aarteil S."/>
            <person name="Calhoun S."/>
            <person name="Haridas S."/>
            <person name="Kuo A."/>
            <person name="Mondo S."/>
            <person name="Pangilinan J."/>
            <person name="Riley R."/>
            <person name="LaButti K."/>
            <person name="Andreopoulos B."/>
            <person name="Lipzen A."/>
            <person name="Chen C."/>
            <person name="Yan M."/>
            <person name="Daum C."/>
            <person name="Ng V."/>
            <person name="Clum A."/>
            <person name="Steindorff A."/>
            <person name="Ohm R.A."/>
            <person name="Martin F."/>
            <person name="Silar P."/>
            <person name="Natvig D.O."/>
            <person name="Lalanne C."/>
            <person name="Gautier V."/>
            <person name="Ament-Velasquez S.L."/>
            <person name="Kruys A."/>
            <person name="Hutchinson M.I."/>
            <person name="Powell A.J."/>
            <person name="Barry K."/>
            <person name="Miller A.N."/>
            <person name="Grigoriev I.V."/>
            <person name="Debuchy R."/>
            <person name="Gladieux P."/>
            <person name="Hiltunen Thoren M."/>
            <person name="Johannesson H."/>
        </authorList>
    </citation>
    <scope>NUCLEOTIDE SEQUENCE</scope>
    <source>
        <strain evidence="4">CBS 232.78</strain>
    </source>
</reference>
<feature type="domain" description="Nephrocystin 3-like N-terminal" evidence="3">
    <location>
        <begin position="401"/>
        <end position="583"/>
    </location>
</feature>
<evidence type="ECO:0000313" key="5">
    <source>
        <dbReference type="Proteomes" id="UP001285441"/>
    </source>
</evidence>
<proteinExistence type="predicted"/>
<dbReference type="InterPro" id="IPR027417">
    <property type="entry name" value="P-loop_NTPase"/>
</dbReference>
<feature type="compositionally biased region" description="Low complexity" evidence="2">
    <location>
        <begin position="1013"/>
        <end position="1023"/>
    </location>
</feature>
<comment type="caution">
    <text evidence="4">The sequence shown here is derived from an EMBL/GenBank/DDBJ whole genome shotgun (WGS) entry which is preliminary data.</text>
</comment>
<gene>
    <name evidence="4" type="ORF">B0H63DRAFT_510092</name>
</gene>
<feature type="compositionally biased region" description="Low complexity" evidence="2">
    <location>
        <begin position="1032"/>
        <end position="1044"/>
    </location>
</feature>
<dbReference type="InterPro" id="IPR056884">
    <property type="entry name" value="NPHP3-like_N"/>
</dbReference>
<evidence type="ECO:0000256" key="2">
    <source>
        <dbReference type="SAM" id="MobiDB-lite"/>
    </source>
</evidence>
<organism evidence="4 5">
    <name type="scientific">Podospora didyma</name>
    <dbReference type="NCBI Taxonomy" id="330526"/>
    <lineage>
        <taxon>Eukaryota</taxon>
        <taxon>Fungi</taxon>
        <taxon>Dikarya</taxon>
        <taxon>Ascomycota</taxon>
        <taxon>Pezizomycotina</taxon>
        <taxon>Sordariomycetes</taxon>
        <taxon>Sordariomycetidae</taxon>
        <taxon>Sordariales</taxon>
        <taxon>Podosporaceae</taxon>
        <taxon>Podospora</taxon>
    </lineage>
</organism>
<reference evidence="4" key="2">
    <citation type="submission" date="2023-06" db="EMBL/GenBank/DDBJ databases">
        <authorList>
            <consortium name="Lawrence Berkeley National Laboratory"/>
            <person name="Haridas S."/>
            <person name="Hensen N."/>
            <person name="Bonometti L."/>
            <person name="Westerberg I."/>
            <person name="Brannstrom I.O."/>
            <person name="Guillou S."/>
            <person name="Cros-Aarteil S."/>
            <person name="Calhoun S."/>
            <person name="Kuo A."/>
            <person name="Mondo S."/>
            <person name="Pangilinan J."/>
            <person name="Riley R."/>
            <person name="LaButti K."/>
            <person name="Andreopoulos B."/>
            <person name="Lipzen A."/>
            <person name="Chen C."/>
            <person name="Yanf M."/>
            <person name="Daum C."/>
            <person name="Ng V."/>
            <person name="Clum A."/>
            <person name="Steindorff A."/>
            <person name="Ohm R."/>
            <person name="Martin F."/>
            <person name="Silar P."/>
            <person name="Natvig D."/>
            <person name="Lalanne C."/>
            <person name="Gautier V."/>
            <person name="Ament-velasquez S.L."/>
            <person name="Kruys A."/>
            <person name="Hutchinson M.I."/>
            <person name="Powell A.J."/>
            <person name="Barry K."/>
            <person name="Miller A.N."/>
            <person name="Grigoriev I.V."/>
            <person name="Debuchy R."/>
            <person name="Gladieux P."/>
            <person name="Thoren M.H."/>
            <person name="Johannesson H."/>
        </authorList>
    </citation>
    <scope>NUCLEOTIDE SEQUENCE</scope>
    <source>
        <strain evidence="4">CBS 232.78</strain>
    </source>
</reference>
<feature type="region of interest" description="Disordered" evidence="2">
    <location>
        <begin position="989"/>
        <end position="1044"/>
    </location>
</feature>
<dbReference type="Proteomes" id="UP001285441">
    <property type="component" value="Unassembled WGS sequence"/>
</dbReference>
<evidence type="ECO:0000259" key="3">
    <source>
        <dbReference type="Pfam" id="PF24883"/>
    </source>
</evidence>
<keyword evidence="5" id="KW-1185">Reference proteome</keyword>
<dbReference type="SUPFAM" id="SSF52540">
    <property type="entry name" value="P-loop containing nucleoside triphosphate hydrolases"/>
    <property type="match status" value="1"/>
</dbReference>
<dbReference type="Gene3D" id="3.40.50.300">
    <property type="entry name" value="P-loop containing nucleotide triphosphate hydrolases"/>
    <property type="match status" value="1"/>
</dbReference>
<dbReference type="PANTHER" id="PTHR10039:SF5">
    <property type="entry name" value="NACHT DOMAIN-CONTAINING PROTEIN"/>
    <property type="match status" value="1"/>
</dbReference>
<accession>A0AAE0TZI4</accession>
<sequence>MKAKEDSIKSVGLSLLYEPDEPTDPVLDIVLIHGIGGHPVRSWKCRGPVRQIPTTPSSTINLASLRKRLRKTPPTTPLRRSNSEPLLVKEHLSTARQRNVLRKNSLKSTSRIRLTDFTEADKSQRGKPEVFWPVDLLPATCPKVRVFTWGYHTLVVDKKPLSLQNGIFSHAGELLLELAGARANMGEGARPIVFIAHSTGGILLKEALRLSEAERDGPLKEILLATAAIMFFGCPHRATEHSKLADAVKTMASITLRVDSNDFALQELSGANSLESELGRMSFVRLWNDYNFKVKTFQESVIPSYRFLDLRAEATIRRLSSYIGDPRENAETIGASHADMCKFGSSDDPGYRALASALVGFITNEEERRHTLNTKETECLAALVRPHVAFSETHPATSYPGTCLWLYDLQDFQAWHHRSGSNKNKILWIRGESGCGKTILLRSLRRRLERQWTAAGSSFIWSSAEGYDTNSIFFPGTSRQQHEINPANVYRSVLVQLFLQDPHLRRALLRLYNRPRDDPSTLDDALVVSFFADDYITRRIETPTRRTFIFVDVADDADPAYVEELIFRLSQLARNSDFSICVASAYHPELELDEASSISVVMHLRNSDDILRFVNLNLVAEWEERNRTVVRIGQKAEGVFLWAEIVVNILNAAITEGASQDMIEYTLEEVPGDLHGLYEWMLATLNEREKAESLILFQWVVLAAEPMRLNDLFVAVRLTEPTPFAAFEEFGPYMALHVGLPISMRELRQLRNSEITSDTPYQFHRWLRARSIGLLELKSDNRQTVVNEPLGLQRIQPIHSSVRSFFLSGRGFACLAEGCAPSSIPKTLSTEDFIDISHYSLLRACLTYLNMRDFEHLGGQGNNAHRQYRQDSSPTTTKETHFWQQNVFDQRNLVMSSYPFLQYAVDNLLFHMLSPRFFRYFLPQREVLLALSANRFRLWRRWASLLGTSDPTIILAKQGTGAASALLSPVFGARYRLERVFRKLGRVSSKNGTATAEGPMSPITPIGPPATPKTPKTPKSATSDKFTWTPGTPKFTLPPNLTLPPKLSLPVPKASRIPMKSPVKSPSNIPLRPAMRGRLDMGLGLGLAV</sequence>
<dbReference type="EMBL" id="JAULSW010000004">
    <property type="protein sequence ID" value="KAK3385210.1"/>
    <property type="molecule type" value="Genomic_DNA"/>
</dbReference>